<evidence type="ECO:0000256" key="1">
    <source>
        <dbReference type="SAM" id="MobiDB-lite"/>
    </source>
</evidence>
<proteinExistence type="predicted"/>
<name>A0A7S2D367_9EUKA</name>
<dbReference type="AlphaFoldDB" id="A0A7S2D367"/>
<dbReference type="Gene3D" id="3.40.630.30">
    <property type="match status" value="1"/>
</dbReference>
<dbReference type="SUPFAM" id="SSF55729">
    <property type="entry name" value="Acyl-CoA N-acyltransferases (Nat)"/>
    <property type="match status" value="1"/>
</dbReference>
<dbReference type="EMBL" id="HBGU01025001">
    <property type="protein sequence ID" value="CAD9443063.1"/>
    <property type="molecule type" value="Transcribed_RNA"/>
</dbReference>
<protein>
    <recommendedName>
        <fullName evidence="2">N-acetyltransferase domain-containing protein</fullName>
    </recommendedName>
</protein>
<accession>A0A7S2D367</accession>
<feature type="region of interest" description="Disordered" evidence="1">
    <location>
        <begin position="1"/>
        <end position="34"/>
    </location>
</feature>
<dbReference type="GO" id="GO:0016747">
    <property type="term" value="F:acyltransferase activity, transferring groups other than amino-acyl groups"/>
    <property type="evidence" value="ECO:0007669"/>
    <property type="project" value="InterPro"/>
</dbReference>
<sequence length="265" mass="28467">MSERRLRMPESVDRSARRADYLGPKGPRGRPPPPGLSVCACESLDSLAEVRGALKKLKHDKNFLAKIFATRDRQLFPRDIITAVVPTKKGGDRPIAMLRRSLIFDKAKNRKALSIDFVWVMPEFRSCGIGRLLLQEGILVGRPKDVHLQVAGSEANTAAVGLYQSFGFAWDDDAPDKTEMILLAESVEAAASMSREQTAAPPAPAAAPAPLRVTAGLLVTADARVSLHLGVGWEADKASVRASPIAGTMPCARGAHDQAVRLSAG</sequence>
<reference evidence="3" key="1">
    <citation type="submission" date="2021-01" db="EMBL/GenBank/DDBJ databases">
        <authorList>
            <person name="Corre E."/>
            <person name="Pelletier E."/>
            <person name="Niang G."/>
            <person name="Scheremetjew M."/>
            <person name="Finn R."/>
            <person name="Kale V."/>
            <person name="Holt S."/>
            <person name="Cochrane G."/>
            <person name="Meng A."/>
            <person name="Brown T."/>
            <person name="Cohen L."/>
        </authorList>
    </citation>
    <scope>NUCLEOTIDE SEQUENCE</scope>
    <source>
        <strain evidence="3">UTEX LB 985</strain>
    </source>
</reference>
<organism evidence="3">
    <name type="scientific">Haptolina brevifila</name>
    <dbReference type="NCBI Taxonomy" id="156173"/>
    <lineage>
        <taxon>Eukaryota</taxon>
        <taxon>Haptista</taxon>
        <taxon>Haptophyta</taxon>
        <taxon>Prymnesiophyceae</taxon>
        <taxon>Prymnesiales</taxon>
        <taxon>Prymnesiaceae</taxon>
        <taxon>Haptolina</taxon>
    </lineage>
</organism>
<dbReference type="InterPro" id="IPR016181">
    <property type="entry name" value="Acyl_CoA_acyltransferase"/>
</dbReference>
<evidence type="ECO:0000259" key="2">
    <source>
        <dbReference type="PROSITE" id="PS51186"/>
    </source>
</evidence>
<feature type="domain" description="N-acetyltransferase" evidence="2">
    <location>
        <begin position="27"/>
        <end position="185"/>
    </location>
</feature>
<gene>
    <name evidence="3" type="ORF">CBRE1094_LOCUS13559</name>
</gene>
<evidence type="ECO:0000313" key="3">
    <source>
        <dbReference type="EMBL" id="CAD9443063.1"/>
    </source>
</evidence>
<dbReference type="InterPro" id="IPR000182">
    <property type="entry name" value="GNAT_dom"/>
</dbReference>
<dbReference type="CDD" id="cd04301">
    <property type="entry name" value="NAT_SF"/>
    <property type="match status" value="1"/>
</dbReference>
<dbReference type="PROSITE" id="PS51186">
    <property type="entry name" value="GNAT"/>
    <property type="match status" value="1"/>
</dbReference>
<dbReference type="Pfam" id="PF00583">
    <property type="entry name" value="Acetyltransf_1"/>
    <property type="match status" value="1"/>
</dbReference>
<feature type="compositionally biased region" description="Basic and acidic residues" evidence="1">
    <location>
        <begin position="1"/>
        <end position="20"/>
    </location>
</feature>